<comment type="caution">
    <text evidence="2">The sequence shown here is derived from an EMBL/GenBank/DDBJ whole genome shotgun (WGS) entry which is preliminary data.</text>
</comment>
<evidence type="ECO:0000313" key="3">
    <source>
        <dbReference type="Proteomes" id="UP001597079"/>
    </source>
</evidence>
<protein>
    <recommendedName>
        <fullName evidence="4">Conjugative transposon protein TcpC</fullName>
    </recommendedName>
</protein>
<keyword evidence="1" id="KW-0472">Membrane</keyword>
<dbReference type="PROSITE" id="PS00221">
    <property type="entry name" value="MIP"/>
    <property type="match status" value="1"/>
</dbReference>
<keyword evidence="1" id="KW-0812">Transmembrane</keyword>
<dbReference type="InterPro" id="IPR022357">
    <property type="entry name" value="MIP_CS"/>
</dbReference>
<evidence type="ECO:0008006" key="4">
    <source>
        <dbReference type="Google" id="ProtNLM"/>
    </source>
</evidence>
<accession>A0ABW4JGS6</accession>
<gene>
    <name evidence="2" type="ORF">ACFSB2_13070</name>
</gene>
<dbReference type="RefSeq" id="WP_377943509.1">
    <property type="nucleotide sequence ID" value="NZ_JBHUCX010000032.1"/>
</dbReference>
<dbReference type="EMBL" id="JBHUCX010000032">
    <property type="protein sequence ID" value="MFD1675626.1"/>
    <property type="molecule type" value="Genomic_DNA"/>
</dbReference>
<evidence type="ECO:0000256" key="1">
    <source>
        <dbReference type="SAM" id="Phobius"/>
    </source>
</evidence>
<organism evidence="2 3">
    <name type="scientific">Alicyclobacillus fodiniaquatilis</name>
    <dbReference type="NCBI Taxonomy" id="1661150"/>
    <lineage>
        <taxon>Bacteria</taxon>
        <taxon>Bacillati</taxon>
        <taxon>Bacillota</taxon>
        <taxon>Bacilli</taxon>
        <taxon>Bacillales</taxon>
        <taxon>Alicyclobacillaceae</taxon>
        <taxon>Alicyclobacillus</taxon>
    </lineage>
</organism>
<proteinExistence type="predicted"/>
<keyword evidence="3" id="KW-1185">Reference proteome</keyword>
<keyword evidence="1" id="KW-1133">Transmembrane helix</keyword>
<name>A0ABW4JGS6_9BACL</name>
<sequence length="258" mass="28972">MNHDDRVTELYPVPPKDRERIVLQVLKGFIVWFFRNLMAQPKMRQLYEARRSPVILLLGFACFGLIMSGIYHEVRHLFMSPSHKTKSEQHHANPAVSVSALKEPEGTVSSTLTKQISPKTSVPAFHLRPPKFIVEPGPKGLKAPSEVEQVASRFAWLDNLSGAQASGPAILAQLRQMTTPNLYGQLASGFSPPKTKQTWMDIKVYLVRVESDGSWWVNTIAEAKNSAGQVQQLRLFDNLVKEGTTWKVQRVAFVPPTD</sequence>
<dbReference type="Proteomes" id="UP001597079">
    <property type="component" value="Unassembled WGS sequence"/>
</dbReference>
<evidence type="ECO:0000313" key="2">
    <source>
        <dbReference type="EMBL" id="MFD1675626.1"/>
    </source>
</evidence>
<feature type="transmembrane region" description="Helical" evidence="1">
    <location>
        <begin position="20"/>
        <end position="38"/>
    </location>
</feature>
<reference evidence="3" key="1">
    <citation type="journal article" date="2019" name="Int. J. Syst. Evol. Microbiol.">
        <title>The Global Catalogue of Microorganisms (GCM) 10K type strain sequencing project: providing services to taxonomists for standard genome sequencing and annotation.</title>
        <authorList>
            <consortium name="The Broad Institute Genomics Platform"/>
            <consortium name="The Broad Institute Genome Sequencing Center for Infectious Disease"/>
            <person name="Wu L."/>
            <person name="Ma J."/>
        </authorList>
    </citation>
    <scope>NUCLEOTIDE SEQUENCE [LARGE SCALE GENOMIC DNA]</scope>
    <source>
        <strain evidence="3">CGMCC 1.12286</strain>
    </source>
</reference>
<feature type="transmembrane region" description="Helical" evidence="1">
    <location>
        <begin position="54"/>
        <end position="72"/>
    </location>
</feature>